<accession>A0A813DME5</accession>
<evidence type="ECO:0000313" key="1">
    <source>
        <dbReference type="EMBL" id="CAE8589850.1"/>
    </source>
</evidence>
<comment type="caution">
    <text evidence="1">The sequence shown here is derived from an EMBL/GenBank/DDBJ whole genome shotgun (WGS) entry which is preliminary data.</text>
</comment>
<protein>
    <submittedName>
        <fullName evidence="1">Uncharacterized protein</fullName>
    </submittedName>
</protein>
<feature type="non-terminal residue" evidence="1">
    <location>
        <position position="1"/>
    </location>
</feature>
<gene>
    <name evidence="1" type="ORF">PGLA1383_LOCUS8580</name>
</gene>
<keyword evidence="2" id="KW-1185">Reference proteome</keyword>
<name>A0A813DME5_POLGL</name>
<evidence type="ECO:0000313" key="2">
    <source>
        <dbReference type="Proteomes" id="UP000654075"/>
    </source>
</evidence>
<proteinExistence type="predicted"/>
<organism evidence="1 2">
    <name type="scientific">Polarella glacialis</name>
    <name type="common">Dinoflagellate</name>
    <dbReference type="NCBI Taxonomy" id="89957"/>
    <lineage>
        <taxon>Eukaryota</taxon>
        <taxon>Sar</taxon>
        <taxon>Alveolata</taxon>
        <taxon>Dinophyceae</taxon>
        <taxon>Suessiales</taxon>
        <taxon>Suessiaceae</taxon>
        <taxon>Polarella</taxon>
    </lineage>
</organism>
<sequence>DSEDEAGCGAQTLDYSQSAVGSRRRGGRGGRTLSNLLRVAATAGATACILTTTSYSSAWLVSSPLSSLADAQADRGRRAALLSSGAAVASLLQMPLRAYAFEPLPPPVLQDIVRAAPKIQLGIDWFYFELGDALKNKDLEGTRKATGSAGMGAYVSPVTSEIVLPVNQICSSNLDAEEDGWNDNIRNFQFAIDAIKTEVYDQEWDKALANWKKAAGNVNFIMQNINDRAEDPSKPYFVLIDDAYDSRRKAYRQAIVDKLNYRNAVGSLAMR</sequence>
<dbReference type="AlphaFoldDB" id="A0A813DME5"/>
<dbReference type="EMBL" id="CAJNNV010003923">
    <property type="protein sequence ID" value="CAE8589850.1"/>
    <property type="molecule type" value="Genomic_DNA"/>
</dbReference>
<reference evidence="1" key="1">
    <citation type="submission" date="2021-02" db="EMBL/GenBank/DDBJ databases">
        <authorList>
            <person name="Dougan E. K."/>
            <person name="Rhodes N."/>
            <person name="Thang M."/>
            <person name="Chan C."/>
        </authorList>
    </citation>
    <scope>NUCLEOTIDE SEQUENCE</scope>
</reference>
<dbReference type="Proteomes" id="UP000654075">
    <property type="component" value="Unassembled WGS sequence"/>
</dbReference>